<evidence type="ECO:0000256" key="1">
    <source>
        <dbReference type="SAM" id="Phobius"/>
    </source>
</evidence>
<feature type="transmembrane region" description="Helical" evidence="1">
    <location>
        <begin position="72"/>
        <end position="93"/>
    </location>
</feature>
<feature type="transmembrane region" description="Helical" evidence="1">
    <location>
        <begin position="138"/>
        <end position="159"/>
    </location>
</feature>
<keyword evidence="1" id="KW-1133">Transmembrane helix</keyword>
<organism evidence="2 3">
    <name type="scientific">Tulasnella calospora MUT 4182</name>
    <dbReference type="NCBI Taxonomy" id="1051891"/>
    <lineage>
        <taxon>Eukaryota</taxon>
        <taxon>Fungi</taxon>
        <taxon>Dikarya</taxon>
        <taxon>Basidiomycota</taxon>
        <taxon>Agaricomycotina</taxon>
        <taxon>Agaricomycetes</taxon>
        <taxon>Cantharellales</taxon>
        <taxon>Tulasnellaceae</taxon>
        <taxon>Tulasnella</taxon>
    </lineage>
</organism>
<dbReference type="HOGENOM" id="CLU_079975_0_0_1"/>
<reference evidence="3" key="2">
    <citation type="submission" date="2015-01" db="EMBL/GenBank/DDBJ databases">
        <title>Evolutionary Origins and Diversification of the Mycorrhizal Mutualists.</title>
        <authorList>
            <consortium name="DOE Joint Genome Institute"/>
            <consortium name="Mycorrhizal Genomics Consortium"/>
            <person name="Kohler A."/>
            <person name="Kuo A."/>
            <person name="Nagy L.G."/>
            <person name="Floudas D."/>
            <person name="Copeland A."/>
            <person name="Barry K.W."/>
            <person name="Cichocki N."/>
            <person name="Veneault-Fourrey C."/>
            <person name="LaButti K."/>
            <person name="Lindquist E.A."/>
            <person name="Lipzen A."/>
            <person name="Lundell T."/>
            <person name="Morin E."/>
            <person name="Murat C."/>
            <person name="Riley R."/>
            <person name="Ohm R."/>
            <person name="Sun H."/>
            <person name="Tunlid A."/>
            <person name="Henrissat B."/>
            <person name="Grigoriev I.V."/>
            <person name="Hibbett D.S."/>
            <person name="Martin F."/>
        </authorList>
    </citation>
    <scope>NUCLEOTIDE SEQUENCE [LARGE SCALE GENOMIC DNA]</scope>
    <source>
        <strain evidence="3">MUT 4182</strain>
    </source>
</reference>
<gene>
    <name evidence="2" type="ORF">M407DRAFT_24007</name>
</gene>
<keyword evidence="3" id="KW-1185">Reference proteome</keyword>
<dbReference type="Proteomes" id="UP000054248">
    <property type="component" value="Unassembled WGS sequence"/>
</dbReference>
<evidence type="ECO:0000313" key="3">
    <source>
        <dbReference type="Proteomes" id="UP000054248"/>
    </source>
</evidence>
<reference evidence="2 3" key="1">
    <citation type="submission" date="2014-04" db="EMBL/GenBank/DDBJ databases">
        <authorList>
            <consortium name="DOE Joint Genome Institute"/>
            <person name="Kuo A."/>
            <person name="Girlanda M."/>
            <person name="Perotto S."/>
            <person name="Kohler A."/>
            <person name="Nagy L.G."/>
            <person name="Floudas D."/>
            <person name="Copeland A."/>
            <person name="Barry K.W."/>
            <person name="Cichocki N."/>
            <person name="Veneault-Fourrey C."/>
            <person name="LaButti K."/>
            <person name="Lindquist E.A."/>
            <person name="Lipzen A."/>
            <person name="Lundell T."/>
            <person name="Morin E."/>
            <person name="Murat C."/>
            <person name="Sun H."/>
            <person name="Tunlid A."/>
            <person name="Henrissat B."/>
            <person name="Grigoriev I.V."/>
            <person name="Hibbett D.S."/>
            <person name="Martin F."/>
            <person name="Nordberg H.P."/>
            <person name="Cantor M.N."/>
            <person name="Hua S.X."/>
        </authorList>
    </citation>
    <scope>NUCLEOTIDE SEQUENCE [LARGE SCALE GENOMIC DNA]</scope>
    <source>
        <strain evidence="2 3">MUT 4182</strain>
    </source>
</reference>
<dbReference type="OrthoDB" id="3251775at2759"/>
<evidence type="ECO:0000313" key="2">
    <source>
        <dbReference type="EMBL" id="KIO26694.1"/>
    </source>
</evidence>
<feature type="transmembrane region" description="Helical" evidence="1">
    <location>
        <begin position="21"/>
        <end position="46"/>
    </location>
</feature>
<keyword evidence="1" id="KW-0812">Transmembrane</keyword>
<dbReference type="EMBL" id="KN823020">
    <property type="protein sequence ID" value="KIO26694.1"/>
    <property type="molecule type" value="Genomic_DNA"/>
</dbReference>
<proteinExistence type="predicted"/>
<feature type="transmembrane region" description="Helical" evidence="1">
    <location>
        <begin position="114"/>
        <end position="132"/>
    </location>
</feature>
<dbReference type="AlphaFoldDB" id="A0A0C3QK51"/>
<sequence>MAISDLLLLFRVHALWERRRSVVIGTYSVYAFAYLCIMIVGSISAFEMIPMLHYDSLARICASEFRPKVMPALWSVSLLCEFTVFIMTAIKAFEHRTSGMSQNPLLKTLYYDQFLYYIIIILVRISNLFIWLTLPQSLFFLGLYFIWSLITALVSRIMLHLRSVACAHSRPSDTSFFGETVGSTRIVWARQNNGQNTSVHFVRPEDGSFPVSSTQVDTVWDGGEERGEIIELPHRRAGNSGMRHGGEA</sequence>
<accession>A0A0C3QK51</accession>
<protein>
    <submittedName>
        <fullName evidence="2">Uncharacterized protein</fullName>
    </submittedName>
</protein>
<keyword evidence="1" id="KW-0472">Membrane</keyword>
<name>A0A0C3QK51_9AGAM</name>